<dbReference type="InterPro" id="IPR038717">
    <property type="entry name" value="Tc1-like_DDE_dom"/>
</dbReference>
<sequence length="49" mass="5307">MSVHRTVAARDVVAAAGCALRFLPAYSPDLNPIELAFAKRKTHLRSIAT</sequence>
<gene>
    <name evidence="2" type="ORF">AVDCRST_MAG87-1645</name>
</gene>
<proteinExistence type="predicted"/>
<dbReference type="AlphaFoldDB" id="A0A6J4UYA9"/>
<dbReference type="EMBL" id="CADCWJ010000366">
    <property type="protein sequence ID" value="CAA9561888.1"/>
    <property type="molecule type" value="Genomic_DNA"/>
</dbReference>
<evidence type="ECO:0000259" key="1">
    <source>
        <dbReference type="Pfam" id="PF13358"/>
    </source>
</evidence>
<protein>
    <recommendedName>
        <fullName evidence="1">Tc1-like transposase DDE domain-containing protein</fullName>
    </recommendedName>
</protein>
<name>A0A6J4UYA9_9BACT</name>
<dbReference type="GO" id="GO:0003676">
    <property type="term" value="F:nucleic acid binding"/>
    <property type="evidence" value="ECO:0007669"/>
    <property type="project" value="InterPro"/>
</dbReference>
<feature type="domain" description="Tc1-like transposase DDE" evidence="1">
    <location>
        <begin position="2"/>
        <end position="46"/>
    </location>
</feature>
<dbReference type="InterPro" id="IPR036397">
    <property type="entry name" value="RNaseH_sf"/>
</dbReference>
<dbReference type="Gene3D" id="3.30.420.10">
    <property type="entry name" value="Ribonuclease H-like superfamily/Ribonuclease H"/>
    <property type="match status" value="1"/>
</dbReference>
<reference evidence="2" key="1">
    <citation type="submission" date="2020-02" db="EMBL/GenBank/DDBJ databases">
        <authorList>
            <person name="Meier V. D."/>
        </authorList>
    </citation>
    <scope>NUCLEOTIDE SEQUENCE</scope>
    <source>
        <strain evidence="2">AVDCRST_MAG87</strain>
    </source>
</reference>
<evidence type="ECO:0000313" key="2">
    <source>
        <dbReference type="EMBL" id="CAA9561888.1"/>
    </source>
</evidence>
<dbReference type="Pfam" id="PF13358">
    <property type="entry name" value="DDE_3"/>
    <property type="match status" value="1"/>
</dbReference>
<accession>A0A6J4UYA9</accession>
<organism evidence="2">
    <name type="scientific">uncultured Thermomicrobiales bacterium</name>
    <dbReference type="NCBI Taxonomy" id="1645740"/>
    <lineage>
        <taxon>Bacteria</taxon>
        <taxon>Pseudomonadati</taxon>
        <taxon>Thermomicrobiota</taxon>
        <taxon>Thermomicrobia</taxon>
        <taxon>Thermomicrobiales</taxon>
        <taxon>environmental samples</taxon>
    </lineage>
</organism>